<sequence>EDHDVAGRGVAMMSPVLASARQLRANFLLISRCLSPGEAR</sequence>
<evidence type="ECO:0000313" key="2">
    <source>
        <dbReference type="Proteomes" id="UP000265520"/>
    </source>
</evidence>
<reference evidence="1 2" key="1">
    <citation type="journal article" date="2018" name="Front. Plant Sci.">
        <title>Red Clover (Trifolium pratense) and Zigzag Clover (T. medium) - A Picture of Genomic Similarities and Differences.</title>
        <authorList>
            <person name="Dluhosova J."/>
            <person name="Istvanek J."/>
            <person name="Nedelnik J."/>
            <person name="Repkova J."/>
        </authorList>
    </citation>
    <scope>NUCLEOTIDE SEQUENCE [LARGE SCALE GENOMIC DNA]</scope>
    <source>
        <strain evidence="2">cv. 10/8</strain>
        <tissue evidence="1">Leaf</tissue>
    </source>
</reference>
<name>A0A392SXL6_9FABA</name>
<organism evidence="1 2">
    <name type="scientific">Trifolium medium</name>
    <dbReference type="NCBI Taxonomy" id="97028"/>
    <lineage>
        <taxon>Eukaryota</taxon>
        <taxon>Viridiplantae</taxon>
        <taxon>Streptophyta</taxon>
        <taxon>Embryophyta</taxon>
        <taxon>Tracheophyta</taxon>
        <taxon>Spermatophyta</taxon>
        <taxon>Magnoliopsida</taxon>
        <taxon>eudicotyledons</taxon>
        <taxon>Gunneridae</taxon>
        <taxon>Pentapetalae</taxon>
        <taxon>rosids</taxon>
        <taxon>fabids</taxon>
        <taxon>Fabales</taxon>
        <taxon>Fabaceae</taxon>
        <taxon>Papilionoideae</taxon>
        <taxon>50 kb inversion clade</taxon>
        <taxon>NPAAA clade</taxon>
        <taxon>Hologalegina</taxon>
        <taxon>IRL clade</taxon>
        <taxon>Trifolieae</taxon>
        <taxon>Trifolium</taxon>
    </lineage>
</organism>
<comment type="caution">
    <text evidence="1">The sequence shown here is derived from an EMBL/GenBank/DDBJ whole genome shotgun (WGS) entry which is preliminary data.</text>
</comment>
<protein>
    <submittedName>
        <fullName evidence="1">Uncharacterized protein</fullName>
    </submittedName>
</protein>
<evidence type="ECO:0000313" key="1">
    <source>
        <dbReference type="EMBL" id="MCI53167.1"/>
    </source>
</evidence>
<dbReference type="EMBL" id="LXQA010459018">
    <property type="protein sequence ID" value="MCI53167.1"/>
    <property type="molecule type" value="Genomic_DNA"/>
</dbReference>
<dbReference type="Proteomes" id="UP000265520">
    <property type="component" value="Unassembled WGS sequence"/>
</dbReference>
<keyword evidence="2" id="KW-1185">Reference proteome</keyword>
<accession>A0A392SXL6</accession>
<proteinExistence type="predicted"/>
<feature type="non-terminal residue" evidence="1">
    <location>
        <position position="1"/>
    </location>
</feature>
<dbReference type="AlphaFoldDB" id="A0A392SXL6"/>